<dbReference type="InterPro" id="IPR039357">
    <property type="entry name" value="SRD5A/TECR"/>
</dbReference>
<dbReference type="PROSITE" id="PS50244">
    <property type="entry name" value="S5A_REDUCTASE"/>
    <property type="match status" value="1"/>
</dbReference>
<keyword evidence="8 9" id="KW-0472">Membrane</keyword>
<feature type="transmembrane region" description="Helical" evidence="9">
    <location>
        <begin position="256"/>
        <end position="282"/>
    </location>
</feature>
<dbReference type="Proteomes" id="UP001365542">
    <property type="component" value="Unassembled WGS sequence"/>
</dbReference>
<keyword evidence="3" id="KW-0444">Lipid biosynthesis</keyword>
<dbReference type="AlphaFoldDB" id="A0AAV9X0J5"/>
<evidence type="ECO:0000256" key="8">
    <source>
        <dbReference type="ARBA" id="ARBA00023136"/>
    </source>
</evidence>
<keyword evidence="5 9" id="KW-1133">Transmembrane helix</keyword>
<evidence type="ECO:0000256" key="7">
    <source>
        <dbReference type="ARBA" id="ARBA00023098"/>
    </source>
</evidence>
<evidence type="ECO:0000256" key="4">
    <source>
        <dbReference type="ARBA" id="ARBA00022692"/>
    </source>
</evidence>
<evidence type="ECO:0000256" key="3">
    <source>
        <dbReference type="ARBA" id="ARBA00022516"/>
    </source>
</evidence>
<comment type="subcellular location">
    <subcellularLocation>
        <location evidence="1">Membrane</location>
        <topology evidence="1">Multi-pass membrane protein</topology>
    </subcellularLocation>
</comment>
<proteinExistence type="inferred from homology"/>
<dbReference type="GO" id="GO:0016020">
    <property type="term" value="C:membrane"/>
    <property type="evidence" value="ECO:0007669"/>
    <property type="project" value="UniProtKB-SubCell"/>
</dbReference>
<evidence type="ECO:0000256" key="9">
    <source>
        <dbReference type="SAM" id="Phobius"/>
    </source>
</evidence>
<feature type="transmembrane region" description="Helical" evidence="9">
    <location>
        <begin position="177"/>
        <end position="195"/>
    </location>
</feature>
<accession>A0AAV9X0J5</accession>
<keyword evidence="12" id="KW-1185">Reference proteome</keyword>
<dbReference type="PANTHER" id="PTHR10556:SF28">
    <property type="entry name" value="VERY-LONG-CHAIN ENOYL-COA REDUCTASE"/>
    <property type="match status" value="1"/>
</dbReference>
<dbReference type="GO" id="GO:0016627">
    <property type="term" value="F:oxidoreductase activity, acting on the CH-CH group of donors"/>
    <property type="evidence" value="ECO:0007669"/>
    <property type="project" value="InterPro"/>
</dbReference>
<dbReference type="InterPro" id="IPR001104">
    <property type="entry name" value="3-oxo-5_a-steroid_4-DH_C"/>
</dbReference>
<keyword evidence="6" id="KW-0560">Oxidoreductase</keyword>
<dbReference type="Gene3D" id="1.20.120.1630">
    <property type="match status" value="1"/>
</dbReference>
<sequence>MEKDTITLRLQPRGKPLANLPAELPISANASTEELYKAVARLTKSPTTRLRITKSDSSYLRPSRETTITASNIYDESQLFIKDLGVQIDWQTVFLIEYFGPLAIHPLFLFLRNQIYSVYFPMFQWSPQPRTTPITNTQYILCAMVVLHFIKRELETLFVHRFSAATMPVSSLIRNSAYYWTEGGLFLAYFLYLPTKAETPDYLLYPGLAIWIFAQLSNAKTHLTLRDLRRPGSADRGIPVGYGFSLVTCPNYMFEVLGWFAVAMISGWNLSAIIFWLSGLYIQHKWAGQKERRYRKEFGDRYKKKRAVIIPYLL</sequence>
<feature type="domain" description="3-oxo-5-alpha-steroid 4-dehydrogenase C-terminal" evidence="10">
    <location>
        <begin position="166"/>
        <end position="314"/>
    </location>
</feature>
<protein>
    <submittedName>
        <fullName evidence="11">3-oxo-5a-steroid 4- dehydrogenase</fullName>
    </submittedName>
</protein>
<dbReference type="PANTHER" id="PTHR10556">
    <property type="entry name" value="3-OXO-5-ALPHA-STEROID 4-DEHYDROGENASE"/>
    <property type="match status" value="1"/>
</dbReference>
<keyword evidence="7" id="KW-0443">Lipid metabolism</keyword>
<dbReference type="EMBL" id="JAVHJO010000012">
    <property type="protein sequence ID" value="KAK6531798.1"/>
    <property type="molecule type" value="Genomic_DNA"/>
</dbReference>
<dbReference type="Pfam" id="PF02544">
    <property type="entry name" value="Steroid_dh"/>
    <property type="match status" value="1"/>
</dbReference>
<comment type="caution">
    <text evidence="11">The sequence shown here is derived from an EMBL/GenBank/DDBJ whole genome shotgun (WGS) entry which is preliminary data.</text>
</comment>
<gene>
    <name evidence="11" type="primary">TSC13</name>
    <name evidence="11" type="ORF">TWF694_002964</name>
</gene>
<keyword evidence="4 9" id="KW-0812">Transmembrane</keyword>
<dbReference type="GO" id="GO:0042761">
    <property type="term" value="P:very long-chain fatty acid biosynthetic process"/>
    <property type="evidence" value="ECO:0007669"/>
    <property type="project" value="TreeGrafter"/>
</dbReference>
<reference evidence="11 12" key="1">
    <citation type="submission" date="2019-10" db="EMBL/GenBank/DDBJ databases">
        <authorList>
            <person name="Palmer J.M."/>
        </authorList>
    </citation>
    <scope>NUCLEOTIDE SEQUENCE [LARGE SCALE GENOMIC DNA]</scope>
    <source>
        <strain evidence="11 12">TWF694</strain>
    </source>
</reference>
<organism evidence="11 12">
    <name type="scientific">Orbilia ellipsospora</name>
    <dbReference type="NCBI Taxonomy" id="2528407"/>
    <lineage>
        <taxon>Eukaryota</taxon>
        <taxon>Fungi</taxon>
        <taxon>Dikarya</taxon>
        <taxon>Ascomycota</taxon>
        <taxon>Pezizomycotina</taxon>
        <taxon>Orbiliomycetes</taxon>
        <taxon>Orbiliales</taxon>
        <taxon>Orbiliaceae</taxon>
        <taxon>Orbilia</taxon>
    </lineage>
</organism>
<evidence type="ECO:0000313" key="12">
    <source>
        <dbReference type="Proteomes" id="UP001365542"/>
    </source>
</evidence>
<evidence type="ECO:0000256" key="5">
    <source>
        <dbReference type="ARBA" id="ARBA00022989"/>
    </source>
</evidence>
<comment type="similarity">
    <text evidence="2">Belongs to the steroid 5-alpha reductase family.</text>
</comment>
<evidence type="ECO:0000259" key="10">
    <source>
        <dbReference type="Pfam" id="PF02544"/>
    </source>
</evidence>
<evidence type="ECO:0000313" key="11">
    <source>
        <dbReference type="EMBL" id="KAK6531798.1"/>
    </source>
</evidence>
<evidence type="ECO:0000256" key="6">
    <source>
        <dbReference type="ARBA" id="ARBA00023002"/>
    </source>
</evidence>
<name>A0AAV9X0J5_9PEZI</name>
<evidence type="ECO:0000256" key="1">
    <source>
        <dbReference type="ARBA" id="ARBA00004141"/>
    </source>
</evidence>
<evidence type="ECO:0000256" key="2">
    <source>
        <dbReference type="ARBA" id="ARBA00007742"/>
    </source>
</evidence>